<dbReference type="RefSeq" id="WP_184829510.1">
    <property type="nucleotide sequence ID" value="NZ_BMTK01000041.1"/>
</dbReference>
<evidence type="ECO:0008006" key="3">
    <source>
        <dbReference type="Google" id="ProtNLM"/>
    </source>
</evidence>
<accession>A0A7W7VAY2</accession>
<comment type="caution">
    <text evidence="1">The sequence shown here is derived from an EMBL/GenBank/DDBJ whole genome shotgun (WGS) entry which is preliminary data.</text>
</comment>
<protein>
    <recommendedName>
        <fullName evidence="3">FxLD family lantipeptide</fullName>
    </recommendedName>
</protein>
<organism evidence="1 2">
    <name type="scientific">Streptomyces griseomycini</name>
    <dbReference type="NCBI Taxonomy" id="66895"/>
    <lineage>
        <taxon>Bacteria</taxon>
        <taxon>Bacillati</taxon>
        <taxon>Actinomycetota</taxon>
        <taxon>Actinomycetes</taxon>
        <taxon>Kitasatosporales</taxon>
        <taxon>Streptomycetaceae</taxon>
        <taxon>Streptomyces</taxon>
    </lineage>
</organism>
<gene>
    <name evidence="1" type="ORF">FHS37_007561</name>
</gene>
<reference evidence="1 2" key="1">
    <citation type="submission" date="2020-08" db="EMBL/GenBank/DDBJ databases">
        <title>Genomic Encyclopedia of Type Strains, Phase III (KMG-III): the genomes of soil and plant-associated and newly described type strains.</title>
        <authorList>
            <person name="Whitman W."/>
        </authorList>
    </citation>
    <scope>NUCLEOTIDE SEQUENCE [LARGE SCALE GENOMIC DNA]</scope>
    <source>
        <strain evidence="1 2">CECT 3273</strain>
    </source>
</reference>
<evidence type="ECO:0000313" key="2">
    <source>
        <dbReference type="Proteomes" id="UP000579523"/>
    </source>
</evidence>
<proteinExistence type="predicted"/>
<keyword evidence="2" id="KW-1185">Reference proteome</keyword>
<dbReference type="EMBL" id="JACHJI010000030">
    <property type="protein sequence ID" value="MBB4903464.1"/>
    <property type="molecule type" value="Genomic_DNA"/>
</dbReference>
<dbReference type="Proteomes" id="UP000579523">
    <property type="component" value="Unassembled WGS sequence"/>
</dbReference>
<dbReference type="AlphaFoldDB" id="A0A7W7VAY2"/>
<name>A0A7W7VAY2_9ACTN</name>
<sequence length="55" mass="5488">MASVAAPLATETVEVPLSDEWELTTTITRAPTPIVEACGTNDGCAASCASSCASS</sequence>
<evidence type="ECO:0000313" key="1">
    <source>
        <dbReference type="EMBL" id="MBB4903464.1"/>
    </source>
</evidence>